<reference evidence="2" key="2">
    <citation type="submission" date="2022-03" db="EMBL/GenBank/DDBJ databases">
        <title>First case of bacteraemia caused by Dielma fastidiosa in a patient hospitalised with diverticulitis.</title>
        <authorList>
            <person name="Forman-Ankjaer B."/>
            <person name="Hvid-Jensen F."/>
            <person name="Kobel C.M."/>
            <person name="Greve T."/>
        </authorList>
    </citation>
    <scope>NUCLEOTIDE SEQUENCE</scope>
    <source>
        <strain evidence="2">AUH_DF_2021</strain>
    </source>
</reference>
<dbReference type="Proteomes" id="UP000247612">
    <property type="component" value="Unassembled WGS sequence"/>
</dbReference>
<evidence type="ECO:0000313" key="3">
    <source>
        <dbReference type="EMBL" id="PXX80025.1"/>
    </source>
</evidence>
<dbReference type="EMBL" id="JALDAW010000013">
    <property type="protein sequence ID" value="MDY5168148.1"/>
    <property type="molecule type" value="Genomic_DNA"/>
</dbReference>
<evidence type="ECO:0000313" key="2">
    <source>
        <dbReference type="EMBL" id="MDY5168148.1"/>
    </source>
</evidence>
<keyword evidence="4" id="KW-1185">Reference proteome</keyword>
<dbReference type="RefSeq" id="WP_022937824.1">
    <property type="nucleotide sequence ID" value="NZ_BAABZA010000005.1"/>
</dbReference>
<dbReference type="EMBL" id="QJKH01000004">
    <property type="protein sequence ID" value="PXX80025.1"/>
    <property type="molecule type" value="Genomic_DNA"/>
</dbReference>
<gene>
    <name evidence="3" type="ORF">DES51_10427</name>
    <name evidence="2" type="ORF">MQE39_08460</name>
</gene>
<keyword evidence="1" id="KW-1133">Transmembrane helix</keyword>
<dbReference type="Proteomes" id="UP001276902">
    <property type="component" value="Unassembled WGS sequence"/>
</dbReference>
<evidence type="ECO:0000256" key="1">
    <source>
        <dbReference type="SAM" id="Phobius"/>
    </source>
</evidence>
<reference evidence="3 4" key="1">
    <citation type="submission" date="2018-05" db="EMBL/GenBank/DDBJ databases">
        <title>Genomic Encyclopedia of Type Strains, Phase IV (KMG-IV): sequencing the most valuable type-strain genomes for metagenomic binning, comparative biology and taxonomic classification.</title>
        <authorList>
            <person name="Goeker M."/>
        </authorList>
    </citation>
    <scope>NUCLEOTIDE SEQUENCE [LARGE SCALE GENOMIC DNA]</scope>
    <source>
        <strain evidence="3 4">JC118</strain>
    </source>
</reference>
<keyword evidence="1" id="KW-0812">Transmembrane</keyword>
<protein>
    <submittedName>
        <fullName evidence="3">Uncharacterized protein</fullName>
    </submittedName>
</protein>
<feature type="transmembrane region" description="Helical" evidence="1">
    <location>
        <begin position="102"/>
        <end position="120"/>
    </location>
</feature>
<accession>A0A2V2F320</accession>
<comment type="caution">
    <text evidence="3">The sequence shown here is derived from an EMBL/GenBank/DDBJ whole genome shotgun (WGS) entry which is preliminary data.</text>
</comment>
<organism evidence="3 4">
    <name type="scientific">Dielma fastidiosa</name>
    <dbReference type="NCBI Taxonomy" id="1034346"/>
    <lineage>
        <taxon>Bacteria</taxon>
        <taxon>Bacillati</taxon>
        <taxon>Bacillota</taxon>
        <taxon>Erysipelotrichia</taxon>
        <taxon>Erysipelotrichales</taxon>
        <taxon>Erysipelotrichaceae</taxon>
        <taxon>Dielma</taxon>
    </lineage>
</organism>
<sequence>MKQDLKDKYTQTYGCRFYSWQKKKFHAALDEDFKALGMEGSVLMKKRFSVFPRYDYVYGNLKQAKNILVIPYDTPERCLWYKNTYYVNNGTKNQNAGLVQTFVPIIVFYLLFVVLLYVLPPYFPTAGAQAAISLISLLLMALILVALTKGFPNKKNFNRNTSGILAALEIADAIGVDGRRKTAFVFTDANKGVFFGDMILKDELSFMNRNPNVIQLNCVGDGEELSIGYTQGNRKSANELVKCCKGDVKHEMCELKEEERQNSSMAHYKKGLLVTSGTMNEKGYLVTMKTASGKDCVLDDALIDTVTEMLKRFIAADKK</sequence>
<evidence type="ECO:0000313" key="4">
    <source>
        <dbReference type="Proteomes" id="UP000247612"/>
    </source>
</evidence>
<proteinExistence type="predicted"/>
<keyword evidence="1" id="KW-0472">Membrane</keyword>
<dbReference type="STRING" id="1034346.GCA_000313565_01521"/>
<dbReference type="OrthoDB" id="1649529at2"/>
<dbReference type="AlphaFoldDB" id="A0A2V2F320"/>
<name>A0A2V2F320_9FIRM</name>
<feature type="transmembrane region" description="Helical" evidence="1">
    <location>
        <begin position="126"/>
        <end position="147"/>
    </location>
</feature>